<feature type="compositionally biased region" description="Acidic residues" evidence="1">
    <location>
        <begin position="83"/>
        <end position="114"/>
    </location>
</feature>
<gene>
    <name evidence="3" type="ORF">PoB_006060100</name>
</gene>
<feature type="chain" id="PRO_5043674486" evidence="2">
    <location>
        <begin position="24"/>
        <end position="114"/>
    </location>
</feature>
<feature type="signal peptide" evidence="2">
    <location>
        <begin position="1"/>
        <end position="23"/>
    </location>
</feature>
<keyword evidence="2" id="KW-0732">Signal</keyword>
<evidence type="ECO:0000313" key="3">
    <source>
        <dbReference type="EMBL" id="GFO34096.1"/>
    </source>
</evidence>
<evidence type="ECO:0000256" key="1">
    <source>
        <dbReference type="SAM" id="MobiDB-lite"/>
    </source>
</evidence>
<reference evidence="3 4" key="1">
    <citation type="journal article" date="2021" name="Elife">
        <title>Chloroplast acquisition without the gene transfer in kleptoplastic sea slugs, Plakobranchus ocellatus.</title>
        <authorList>
            <person name="Maeda T."/>
            <person name="Takahashi S."/>
            <person name="Yoshida T."/>
            <person name="Shimamura S."/>
            <person name="Takaki Y."/>
            <person name="Nagai Y."/>
            <person name="Toyoda A."/>
            <person name="Suzuki Y."/>
            <person name="Arimoto A."/>
            <person name="Ishii H."/>
            <person name="Satoh N."/>
            <person name="Nishiyama T."/>
            <person name="Hasebe M."/>
            <person name="Maruyama T."/>
            <person name="Minagawa J."/>
            <person name="Obokata J."/>
            <person name="Shigenobu S."/>
        </authorList>
    </citation>
    <scope>NUCLEOTIDE SEQUENCE [LARGE SCALE GENOMIC DNA]</scope>
</reference>
<accession>A0AAV4CQM0</accession>
<proteinExistence type="predicted"/>
<name>A0AAV4CQM0_9GAST</name>
<comment type="caution">
    <text evidence="3">The sequence shown here is derived from an EMBL/GenBank/DDBJ whole genome shotgun (WGS) entry which is preliminary data.</text>
</comment>
<dbReference type="Proteomes" id="UP000735302">
    <property type="component" value="Unassembled WGS sequence"/>
</dbReference>
<sequence length="114" mass="12291">MHPARPVGLRLSGLLQAVVLVAGLELRAERAMKGPGWQFACEELGQCSVCIPHDGIVIDTMVDEILGQCSVCTPHDGIVFDTMEGDGDENGNDDDFGDDDDGDDDDDDDDLSRR</sequence>
<organism evidence="3 4">
    <name type="scientific">Plakobranchus ocellatus</name>
    <dbReference type="NCBI Taxonomy" id="259542"/>
    <lineage>
        <taxon>Eukaryota</taxon>
        <taxon>Metazoa</taxon>
        <taxon>Spiralia</taxon>
        <taxon>Lophotrochozoa</taxon>
        <taxon>Mollusca</taxon>
        <taxon>Gastropoda</taxon>
        <taxon>Heterobranchia</taxon>
        <taxon>Euthyneura</taxon>
        <taxon>Panpulmonata</taxon>
        <taxon>Sacoglossa</taxon>
        <taxon>Placobranchoidea</taxon>
        <taxon>Plakobranchidae</taxon>
        <taxon>Plakobranchus</taxon>
    </lineage>
</organism>
<protein>
    <submittedName>
        <fullName evidence="3">Uncharacterized protein</fullName>
    </submittedName>
</protein>
<evidence type="ECO:0000313" key="4">
    <source>
        <dbReference type="Proteomes" id="UP000735302"/>
    </source>
</evidence>
<feature type="region of interest" description="Disordered" evidence="1">
    <location>
        <begin position="80"/>
        <end position="114"/>
    </location>
</feature>
<evidence type="ECO:0000256" key="2">
    <source>
        <dbReference type="SAM" id="SignalP"/>
    </source>
</evidence>
<dbReference type="AlphaFoldDB" id="A0AAV4CQM0"/>
<dbReference type="EMBL" id="BLXT01006874">
    <property type="protein sequence ID" value="GFO34096.1"/>
    <property type="molecule type" value="Genomic_DNA"/>
</dbReference>
<keyword evidence="4" id="KW-1185">Reference proteome</keyword>